<gene>
    <name evidence="2" type="ORF">NQ314_011956</name>
</gene>
<accession>A0AAV8XF77</accession>
<comment type="caution">
    <text evidence="2">The sequence shown here is derived from an EMBL/GenBank/DDBJ whole genome shotgun (WGS) entry which is preliminary data.</text>
</comment>
<proteinExistence type="predicted"/>
<dbReference type="AlphaFoldDB" id="A0AAV8XF77"/>
<keyword evidence="3" id="KW-1185">Reference proteome</keyword>
<organism evidence="2 3">
    <name type="scientific">Rhamnusium bicolor</name>
    <dbReference type="NCBI Taxonomy" id="1586634"/>
    <lineage>
        <taxon>Eukaryota</taxon>
        <taxon>Metazoa</taxon>
        <taxon>Ecdysozoa</taxon>
        <taxon>Arthropoda</taxon>
        <taxon>Hexapoda</taxon>
        <taxon>Insecta</taxon>
        <taxon>Pterygota</taxon>
        <taxon>Neoptera</taxon>
        <taxon>Endopterygota</taxon>
        <taxon>Coleoptera</taxon>
        <taxon>Polyphaga</taxon>
        <taxon>Cucujiformia</taxon>
        <taxon>Chrysomeloidea</taxon>
        <taxon>Cerambycidae</taxon>
        <taxon>Lepturinae</taxon>
        <taxon>Rhagiini</taxon>
        <taxon>Rhamnusium</taxon>
    </lineage>
</organism>
<evidence type="ECO:0000313" key="3">
    <source>
        <dbReference type="Proteomes" id="UP001162156"/>
    </source>
</evidence>
<dbReference type="EMBL" id="JANEYF010003324">
    <property type="protein sequence ID" value="KAJ8937317.1"/>
    <property type="molecule type" value="Genomic_DNA"/>
</dbReference>
<feature type="region of interest" description="Disordered" evidence="1">
    <location>
        <begin position="18"/>
        <end position="38"/>
    </location>
</feature>
<evidence type="ECO:0000256" key="1">
    <source>
        <dbReference type="SAM" id="MobiDB-lite"/>
    </source>
</evidence>
<protein>
    <submittedName>
        <fullName evidence="2">Uncharacterized protein</fullName>
    </submittedName>
</protein>
<sequence length="62" mass="6777">MMNYINSWKPVAVLKGDGSQVPAESQRSNVTSSSGTHVIPPSQTARYIKLGAISQPRDVPWH</sequence>
<dbReference type="Proteomes" id="UP001162156">
    <property type="component" value="Unassembled WGS sequence"/>
</dbReference>
<name>A0AAV8XF77_9CUCU</name>
<reference evidence="2" key="1">
    <citation type="journal article" date="2023" name="Insect Mol. Biol.">
        <title>Genome sequencing provides insights into the evolution of gene families encoding plant cell wall-degrading enzymes in longhorned beetles.</title>
        <authorList>
            <person name="Shin N.R."/>
            <person name="Okamura Y."/>
            <person name="Kirsch R."/>
            <person name="Pauchet Y."/>
        </authorList>
    </citation>
    <scope>NUCLEOTIDE SEQUENCE</scope>
    <source>
        <strain evidence="2">RBIC_L_NR</strain>
    </source>
</reference>
<evidence type="ECO:0000313" key="2">
    <source>
        <dbReference type="EMBL" id="KAJ8937317.1"/>
    </source>
</evidence>
<feature type="compositionally biased region" description="Polar residues" evidence="1">
    <location>
        <begin position="22"/>
        <end position="38"/>
    </location>
</feature>